<evidence type="ECO:0000256" key="3">
    <source>
        <dbReference type="ARBA" id="ARBA00023163"/>
    </source>
</evidence>
<sequence>MVKGKRDQILDAGEELFFIRGINDTSMEQIAEAVPVSKMTIYKYFQSKEGLLEAIIDRLLQVTHGDFKQMVKTSDNALGVLMKMAAYRKLDRISEIFIEELIREYPNIAQRLLDYQQTFVLPEFERVIFEGQQQGKIRKDISPHLLVMFLLSIKKFLAQPEKLQGIASLKTASEQLLTILYQGIVAPEHKESLDFLQRKL</sequence>
<dbReference type="Pfam" id="PF00440">
    <property type="entry name" value="TetR_N"/>
    <property type="match status" value="1"/>
</dbReference>
<keyword evidence="3" id="KW-0804">Transcription</keyword>
<accession>A0A1V0UQE2</accession>
<keyword evidence="2" id="KW-0238">DNA-binding</keyword>
<dbReference type="InterPro" id="IPR050109">
    <property type="entry name" value="HTH-type_TetR-like_transc_reg"/>
</dbReference>
<dbReference type="GO" id="GO:0045892">
    <property type="term" value="P:negative regulation of DNA-templated transcription"/>
    <property type="evidence" value="ECO:0007669"/>
    <property type="project" value="UniProtKB-ARBA"/>
</dbReference>
<dbReference type="PANTHER" id="PTHR30055:SF234">
    <property type="entry name" value="HTH-TYPE TRANSCRIPTIONAL REGULATOR BETI"/>
    <property type="match status" value="1"/>
</dbReference>
<dbReference type="FunFam" id="1.10.10.60:FF:000141">
    <property type="entry name" value="TetR family transcriptional regulator"/>
    <property type="match status" value="1"/>
</dbReference>
<organism evidence="4 5">
    <name type="scientific">Paenibacillus larvae subsp. pulvifaciens</name>
    <dbReference type="NCBI Taxonomy" id="1477"/>
    <lineage>
        <taxon>Bacteria</taxon>
        <taxon>Bacillati</taxon>
        <taxon>Bacillota</taxon>
        <taxon>Bacilli</taxon>
        <taxon>Bacillales</taxon>
        <taxon>Paenibacillaceae</taxon>
        <taxon>Paenibacillus</taxon>
    </lineage>
</organism>
<dbReference type="Gene3D" id="1.10.357.10">
    <property type="entry name" value="Tetracycline Repressor, domain 2"/>
    <property type="match status" value="1"/>
</dbReference>
<evidence type="ECO:0000313" key="5">
    <source>
        <dbReference type="Proteomes" id="UP000192727"/>
    </source>
</evidence>
<dbReference type="SUPFAM" id="SSF46689">
    <property type="entry name" value="Homeodomain-like"/>
    <property type="match status" value="1"/>
</dbReference>
<evidence type="ECO:0000313" key="4">
    <source>
        <dbReference type="EMBL" id="ARF67505.1"/>
    </source>
</evidence>
<dbReference type="SUPFAM" id="SSF48498">
    <property type="entry name" value="Tetracyclin repressor-like, C-terminal domain"/>
    <property type="match status" value="1"/>
</dbReference>
<reference evidence="4 5" key="1">
    <citation type="submission" date="2017-03" db="EMBL/GenBank/DDBJ databases">
        <title>Paenibacillus larvae genome sequencing.</title>
        <authorList>
            <person name="Dingman D.W."/>
        </authorList>
    </citation>
    <scope>NUCLEOTIDE SEQUENCE [LARGE SCALE GENOMIC DNA]</scope>
    <source>
        <strain evidence="4 5">SAG 10367</strain>
    </source>
</reference>
<evidence type="ECO:0000256" key="1">
    <source>
        <dbReference type="ARBA" id="ARBA00023015"/>
    </source>
</evidence>
<dbReference type="PRINTS" id="PR00455">
    <property type="entry name" value="HTHTETR"/>
</dbReference>
<dbReference type="InterPro" id="IPR001647">
    <property type="entry name" value="HTH_TetR"/>
</dbReference>
<dbReference type="PANTHER" id="PTHR30055">
    <property type="entry name" value="HTH-TYPE TRANSCRIPTIONAL REGULATOR RUTR"/>
    <property type="match status" value="1"/>
</dbReference>
<protein>
    <submittedName>
        <fullName evidence="4">TetR family transcriptional regulator</fullName>
    </submittedName>
</protein>
<dbReference type="EMBL" id="CP020557">
    <property type="protein sequence ID" value="ARF67505.1"/>
    <property type="molecule type" value="Genomic_DNA"/>
</dbReference>
<dbReference type="PROSITE" id="PS50977">
    <property type="entry name" value="HTH_TETR_2"/>
    <property type="match status" value="1"/>
</dbReference>
<dbReference type="Proteomes" id="UP000192727">
    <property type="component" value="Chromosome"/>
</dbReference>
<dbReference type="InterPro" id="IPR036271">
    <property type="entry name" value="Tet_transcr_reg_TetR-rel_C_sf"/>
</dbReference>
<dbReference type="InterPro" id="IPR009057">
    <property type="entry name" value="Homeodomain-like_sf"/>
</dbReference>
<name>A0A1V0UQE2_9BACL</name>
<dbReference type="AlphaFoldDB" id="A0A1V0UQE2"/>
<dbReference type="GO" id="GO:0003700">
    <property type="term" value="F:DNA-binding transcription factor activity"/>
    <property type="evidence" value="ECO:0007669"/>
    <property type="project" value="TreeGrafter"/>
</dbReference>
<gene>
    <name evidence="4" type="ORF">B7C51_06260</name>
</gene>
<dbReference type="GO" id="GO:0000976">
    <property type="term" value="F:transcription cis-regulatory region binding"/>
    <property type="evidence" value="ECO:0007669"/>
    <property type="project" value="TreeGrafter"/>
</dbReference>
<keyword evidence="1" id="KW-0805">Transcription regulation</keyword>
<proteinExistence type="predicted"/>
<evidence type="ECO:0000256" key="2">
    <source>
        <dbReference type="ARBA" id="ARBA00023125"/>
    </source>
</evidence>